<organism evidence="2 3">
    <name type="scientific">Cyclotella cryptica</name>
    <dbReference type="NCBI Taxonomy" id="29204"/>
    <lineage>
        <taxon>Eukaryota</taxon>
        <taxon>Sar</taxon>
        <taxon>Stramenopiles</taxon>
        <taxon>Ochrophyta</taxon>
        <taxon>Bacillariophyta</taxon>
        <taxon>Coscinodiscophyceae</taxon>
        <taxon>Thalassiosirophycidae</taxon>
        <taxon>Stephanodiscales</taxon>
        <taxon>Stephanodiscaceae</taxon>
        <taxon>Cyclotella</taxon>
    </lineage>
</organism>
<dbReference type="AlphaFoldDB" id="A0ABD3NMZ8"/>
<keyword evidence="3" id="KW-1185">Reference proteome</keyword>
<keyword evidence="1" id="KW-1133">Transmembrane helix</keyword>
<keyword evidence="1" id="KW-0472">Membrane</keyword>
<keyword evidence="1" id="KW-0812">Transmembrane</keyword>
<dbReference type="Proteomes" id="UP001516023">
    <property type="component" value="Unassembled WGS sequence"/>
</dbReference>
<proteinExistence type="predicted"/>
<accession>A0ABD3NMZ8</accession>
<name>A0ABD3NMZ8_9STRA</name>
<gene>
    <name evidence="2" type="ORF">HJC23_013223</name>
</gene>
<evidence type="ECO:0000313" key="2">
    <source>
        <dbReference type="EMBL" id="KAL3777242.1"/>
    </source>
</evidence>
<feature type="transmembrane region" description="Helical" evidence="1">
    <location>
        <begin position="15"/>
        <end position="34"/>
    </location>
</feature>
<protein>
    <submittedName>
        <fullName evidence="2">Uncharacterized protein</fullName>
    </submittedName>
</protein>
<evidence type="ECO:0000313" key="3">
    <source>
        <dbReference type="Proteomes" id="UP001516023"/>
    </source>
</evidence>
<dbReference type="EMBL" id="JABMIG020000457">
    <property type="protein sequence ID" value="KAL3777242.1"/>
    <property type="molecule type" value="Genomic_DNA"/>
</dbReference>
<sequence>MSWNINVDTSALKLAVGRILFGVGIISTELLLFLELFQSLSNTVNEEEAVVHTSCVAKEPKGST</sequence>
<comment type="caution">
    <text evidence="2">The sequence shown here is derived from an EMBL/GenBank/DDBJ whole genome shotgun (WGS) entry which is preliminary data.</text>
</comment>
<reference evidence="2 3" key="1">
    <citation type="journal article" date="2020" name="G3 (Bethesda)">
        <title>Improved Reference Genome for Cyclotella cryptica CCMP332, a Model for Cell Wall Morphogenesis, Salinity Adaptation, and Lipid Production in Diatoms (Bacillariophyta).</title>
        <authorList>
            <person name="Roberts W.R."/>
            <person name="Downey K.M."/>
            <person name="Ruck E.C."/>
            <person name="Traller J.C."/>
            <person name="Alverson A.J."/>
        </authorList>
    </citation>
    <scope>NUCLEOTIDE SEQUENCE [LARGE SCALE GENOMIC DNA]</scope>
    <source>
        <strain evidence="2 3">CCMP332</strain>
    </source>
</reference>
<evidence type="ECO:0000256" key="1">
    <source>
        <dbReference type="SAM" id="Phobius"/>
    </source>
</evidence>